<dbReference type="FunFam" id="1.20.5.340:FF:000012">
    <property type="entry name" value="Wiskott-Aldrich syndrome protein family member 1"/>
    <property type="match status" value="1"/>
</dbReference>
<gene>
    <name evidence="10" type="primary">106088707</name>
</gene>
<keyword evidence="4" id="KW-0597">Phosphoprotein</keyword>
<comment type="similarity">
    <text evidence="2 7">Belongs to the SCAR/WAVE family.</text>
</comment>
<dbReference type="GO" id="GO:0071933">
    <property type="term" value="F:Arp2/3 complex binding"/>
    <property type="evidence" value="ECO:0007669"/>
    <property type="project" value="TreeGrafter"/>
</dbReference>
<feature type="compositionally biased region" description="Polar residues" evidence="8">
    <location>
        <begin position="567"/>
        <end position="582"/>
    </location>
</feature>
<evidence type="ECO:0000256" key="5">
    <source>
        <dbReference type="ARBA" id="ARBA00023203"/>
    </source>
</evidence>
<dbReference type="PROSITE" id="PS51082">
    <property type="entry name" value="WH2"/>
    <property type="match status" value="1"/>
</dbReference>
<dbReference type="InterPro" id="IPR028288">
    <property type="entry name" value="SCAR/WAVE_fam"/>
</dbReference>
<evidence type="ECO:0000313" key="11">
    <source>
        <dbReference type="Proteomes" id="UP000095300"/>
    </source>
</evidence>
<keyword evidence="3 7" id="KW-0963">Cytoplasm</keyword>
<evidence type="ECO:0000256" key="8">
    <source>
        <dbReference type="SAM" id="MobiDB-lite"/>
    </source>
</evidence>
<dbReference type="GO" id="GO:0005856">
    <property type="term" value="C:cytoskeleton"/>
    <property type="evidence" value="ECO:0007669"/>
    <property type="project" value="UniProtKB-SubCell"/>
</dbReference>
<keyword evidence="5 7" id="KW-0009">Actin-binding</keyword>
<comment type="subcellular location">
    <subcellularLocation>
        <location evidence="1 7">Cytoplasm</location>
        <location evidence="1 7">Cytoskeleton</location>
    </subcellularLocation>
</comment>
<dbReference type="Gene3D" id="1.20.5.340">
    <property type="match status" value="1"/>
</dbReference>
<dbReference type="Proteomes" id="UP000095300">
    <property type="component" value="Unassembled WGS sequence"/>
</dbReference>
<evidence type="ECO:0000256" key="3">
    <source>
        <dbReference type="ARBA" id="ARBA00022490"/>
    </source>
</evidence>
<dbReference type="VEuPathDB" id="VectorBase:SCAU015689"/>
<feature type="compositionally biased region" description="Polar residues" evidence="8">
    <location>
        <begin position="471"/>
        <end position="484"/>
    </location>
</feature>
<sequence length="728" mass="79532">MPLPKRSIEPVHVARSVYQQDELQSVELETVTNTTLTNIIRQLSSLSKHAEDVFGELARDVGNIGDRANSLQARIDRLAIKVTQLDSTVEEVPLTDITRKKAFKSAKNFDQQIFSRATMPAPMLETYAQCDKPPPLDKLNVYRDDGKDGLKFYTDPNYFFELWRQEMLKDTERVMHDKGKKMHRPRQDGGASGRGHKKRVRTPHNTRDKQRQIAISHGETLMPNNVIYRTPNSVVNEETIYGTQLVEIHTTTDSESIAQANPQQQQQDGDQQLLQLLLLLQNEEREGGGGDGGAGGDGTFLLNRNNNNKQYFVVNSSDSNNFDEFTCMGTYDTRPPRPNSIELRRSYQSEQIDGGYGPLSPQTAGQMMANVQGGGSQYASAAYAANGMHPSQQMLQQGGMQQQSQHQQMYEDAMYHQSHNLYGQTGQGGPMSPEPIYAPGTPSRTKPRPSVPPPAPPSNGSGGGTPTASNANTPTRGRSMSTSRDALPPPPPIPDGMVNTNSPSQMLAAMNGVPGGSGHIAAKLLARTNSTSRAGSPQLAPSNSVQDANALVMAQLNNTINSFNTLSMGGGMSQHQQLNSLSDLPPPPPVPDQHEPKLSPPNAAPPPPPPPPPLDENGASPMQPQAPHQIMPKPLPNGDIQTNGLKHIPKKILPPYHDTRSDLMKSIRDGITLRKVEKSEQKEIERNTGLHDVASILARRVAIELSESEDSDSDDDSEGWMEPNETSA</sequence>
<evidence type="ECO:0000256" key="1">
    <source>
        <dbReference type="ARBA" id="ARBA00004245"/>
    </source>
</evidence>
<dbReference type="InterPro" id="IPR003124">
    <property type="entry name" value="WH2_dom"/>
</dbReference>
<dbReference type="GO" id="GO:0034237">
    <property type="term" value="F:protein kinase A regulatory subunit binding"/>
    <property type="evidence" value="ECO:0007669"/>
    <property type="project" value="TreeGrafter"/>
</dbReference>
<name>A0A1I8QBR0_STOCA</name>
<dbReference type="Gene3D" id="6.10.280.150">
    <property type="match status" value="2"/>
</dbReference>
<feature type="compositionally biased region" description="Basic residues" evidence="8">
    <location>
        <begin position="194"/>
        <end position="204"/>
    </location>
</feature>
<evidence type="ECO:0000256" key="4">
    <source>
        <dbReference type="ARBA" id="ARBA00022553"/>
    </source>
</evidence>
<feature type="domain" description="WH2" evidence="9">
    <location>
        <begin position="659"/>
        <end position="676"/>
    </location>
</feature>
<feature type="compositionally biased region" description="Pro residues" evidence="8">
    <location>
        <begin position="598"/>
        <end position="614"/>
    </location>
</feature>
<dbReference type="PANTHER" id="PTHR12902:SF1">
    <property type="entry name" value="WISKOTT-ALDRICH SYNDROME PROTEIN FAMILY MEMBER"/>
    <property type="match status" value="1"/>
</dbReference>
<organism evidence="10 11">
    <name type="scientific">Stomoxys calcitrans</name>
    <name type="common">Stable fly</name>
    <name type="synonym">Conops calcitrans</name>
    <dbReference type="NCBI Taxonomy" id="35570"/>
    <lineage>
        <taxon>Eukaryota</taxon>
        <taxon>Metazoa</taxon>
        <taxon>Ecdysozoa</taxon>
        <taxon>Arthropoda</taxon>
        <taxon>Hexapoda</taxon>
        <taxon>Insecta</taxon>
        <taxon>Pterygota</taxon>
        <taxon>Neoptera</taxon>
        <taxon>Endopterygota</taxon>
        <taxon>Diptera</taxon>
        <taxon>Brachycera</taxon>
        <taxon>Muscomorpha</taxon>
        <taxon>Muscoidea</taxon>
        <taxon>Muscidae</taxon>
        <taxon>Stomoxys</taxon>
    </lineage>
</organism>
<evidence type="ECO:0000313" key="10">
    <source>
        <dbReference type="EnsemblMetazoa" id="SCAU015689-PA"/>
    </source>
</evidence>
<dbReference type="GO" id="GO:0031209">
    <property type="term" value="C:SCAR complex"/>
    <property type="evidence" value="ECO:0007669"/>
    <property type="project" value="TreeGrafter"/>
</dbReference>
<dbReference type="GO" id="GO:0030036">
    <property type="term" value="P:actin cytoskeleton organization"/>
    <property type="evidence" value="ECO:0007669"/>
    <property type="project" value="UniProtKB-UniRule"/>
</dbReference>
<proteinExistence type="inferred from homology"/>
<dbReference type="GO" id="GO:2000601">
    <property type="term" value="P:positive regulation of Arp2/3 complex-mediated actin nucleation"/>
    <property type="evidence" value="ECO:0007669"/>
    <property type="project" value="TreeGrafter"/>
</dbReference>
<evidence type="ECO:0000256" key="2">
    <source>
        <dbReference type="ARBA" id="ARBA00006993"/>
    </source>
</evidence>
<feature type="region of interest" description="Disordered" evidence="8">
    <location>
        <begin position="420"/>
        <end position="513"/>
    </location>
</feature>
<comment type="subunit">
    <text evidence="7">Binds actin and the Arp2/3 complex.</text>
</comment>
<keyword evidence="11" id="KW-1185">Reference proteome</keyword>
<evidence type="ECO:0000256" key="6">
    <source>
        <dbReference type="ARBA" id="ARBA00023212"/>
    </source>
</evidence>
<comment type="function">
    <text evidence="7">Downstream effector molecule involved in the transmission of signals from tyrosine kinase receptors and small GTPases to the actin cytoskeleton. Promotes formation of actin filaments. Part of the WAVE complex that regulates lamellipodia formation. The WAVE complex regulates actin filament reorganization via its interaction with the Arp2/3 complex.</text>
</comment>
<feature type="region of interest" description="Disordered" evidence="8">
    <location>
        <begin position="178"/>
        <end position="210"/>
    </location>
</feature>
<dbReference type="AlphaFoldDB" id="A0A1I8QBR0"/>
<dbReference type="EnsemblMetazoa" id="SCAU015689-RA">
    <property type="protein sequence ID" value="SCAU015689-PA"/>
    <property type="gene ID" value="SCAU015689"/>
</dbReference>
<feature type="compositionally biased region" description="Acidic residues" evidence="8">
    <location>
        <begin position="706"/>
        <end position="719"/>
    </location>
</feature>
<dbReference type="STRING" id="35570.A0A1I8QBR0"/>
<protein>
    <recommendedName>
        <fullName evidence="7">Wiskott-Aldrich syndrome protein family member</fullName>
        <shortName evidence="7">WASP family protein member</shortName>
    </recommendedName>
</protein>
<accession>A0A1I8QBR0</accession>
<feature type="region of interest" description="Disordered" evidence="8">
    <location>
        <begin position="567"/>
        <end position="645"/>
    </location>
</feature>
<dbReference type="PANTHER" id="PTHR12902">
    <property type="entry name" value="WASP-1"/>
    <property type="match status" value="1"/>
</dbReference>
<reference evidence="10" key="1">
    <citation type="submission" date="2020-05" db="UniProtKB">
        <authorList>
            <consortium name="EnsemblMetazoa"/>
        </authorList>
    </citation>
    <scope>IDENTIFICATION</scope>
    <source>
        <strain evidence="10">USDA</strain>
    </source>
</reference>
<evidence type="ECO:0000259" key="9">
    <source>
        <dbReference type="PROSITE" id="PS51082"/>
    </source>
</evidence>
<dbReference type="GO" id="GO:0003779">
    <property type="term" value="F:actin binding"/>
    <property type="evidence" value="ECO:0007669"/>
    <property type="project" value="UniProtKB-UniRule"/>
</dbReference>
<evidence type="ECO:0000256" key="7">
    <source>
        <dbReference type="RuleBase" id="RU367034"/>
    </source>
</evidence>
<keyword evidence="6 7" id="KW-0206">Cytoskeleton</keyword>
<feature type="region of interest" description="Disordered" evidence="8">
    <location>
        <begin position="705"/>
        <end position="728"/>
    </location>
</feature>